<dbReference type="GO" id="GO:0019843">
    <property type="term" value="F:rRNA binding"/>
    <property type="evidence" value="ECO:0007669"/>
    <property type="project" value="UniProtKB-UniRule"/>
</dbReference>
<protein>
    <recommendedName>
        <fullName evidence="4 5">Small ribosomal subunit protein uS8</fullName>
    </recommendedName>
</protein>
<dbReference type="EMBL" id="MHIC01000016">
    <property type="protein sequence ID" value="OGY45554.1"/>
    <property type="molecule type" value="Genomic_DNA"/>
</dbReference>
<dbReference type="Pfam" id="PF00410">
    <property type="entry name" value="Ribosomal_S8"/>
    <property type="match status" value="1"/>
</dbReference>
<reference evidence="7 8" key="1">
    <citation type="journal article" date="2016" name="Nat. Commun.">
        <title>Thousands of microbial genomes shed light on interconnected biogeochemical processes in an aquifer system.</title>
        <authorList>
            <person name="Anantharaman K."/>
            <person name="Brown C.T."/>
            <person name="Hug L.A."/>
            <person name="Sharon I."/>
            <person name="Castelle C.J."/>
            <person name="Probst A.J."/>
            <person name="Thomas B.C."/>
            <person name="Singh A."/>
            <person name="Wilkins M.J."/>
            <person name="Karaoz U."/>
            <person name="Brodie E.L."/>
            <person name="Williams K.H."/>
            <person name="Hubbard S.S."/>
            <person name="Banfield J.F."/>
        </authorList>
    </citation>
    <scope>NUCLEOTIDE SEQUENCE [LARGE SCALE GENOMIC DNA]</scope>
</reference>
<evidence type="ECO:0000313" key="7">
    <source>
        <dbReference type="EMBL" id="OGY45554.1"/>
    </source>
</evidence>
<dbReference type="GO" id="GO:0003735">
    <property type="term" value="F:structural constituent of ribosome"/>
    <property type="evidence" value="ECO:0007669"/>
    <property type="project" value="InterPro"/>
</dbReference>
<dbReference type="GO" id="GO:1990904">
    <property type="term" value="C:ribonucleoprotein complex"/>
    <property type="evidence" value="ECO:0007669"/>
    <property type="project" value="UniProtKB-KW"/>
</dbReference>
<dbReference type="InterPro" id="IPR047863">
    <property type="entry name" value="Ribosomal_uS8_CS"/>
</dbReference>
<dbReference type="PANTHER" id="PTHR11758">
    <property type="entry name" value="40S RIBOSOMAL PROTEIN S15A"/>
    <property type="match status" value="1"/>
</dbReference>
<comment type="function">
    <text evidence="5">One of the primary rRNA binding proteins, it binds directly to 16S rRNA central domain where it helps coordinate assembly of the platform of the 30S subunit.</text>
</comment>
<keyword evidence="5" id="KW-0694">RNA-binding</keyword>
<dbReference type="STRING" id="1797533.A2731_01430"/>
<evidence type="ECO:0000256" key="1">
    <source>
        <dbReference type="ARBA" id="ARBA00006471"/>
    </source>
</evidence>
<dbReference type="SUPFAM" id="SSF56047">
    <property type="entry name" value="Ribosomal protein S8"/>
    <property type="match status" value="1"/>
</dbReference>
<dbReference type="Proteomes" id="UP000176241">
    <property type="component" value="Unassembled WGS sequence"/>
</dbReference>
<dbReference type="Gene3D" id="3.30.1490.10">
    <property type="match status" value="1"/>
</dbReference>
<dbReference type="HAMAP" id="MF_01302_B">
    <property type="entry name" value="Ribosomal_uS8_B"/>
    <property type="match status" value="1"/>
</dbReference>
<keyword evidence="5" id="KW-0699">rRNA-binding</keyword>
<gene>
    <name evidence="5" type="primary">rpsH</name>
    <name evidence="7" type="ORF">A2731_01430</name>
</gene>
<evidence type="ECO:0000313" key="8">
    <source>
        <dbReference type="Proteomes" id="UP000176241"/>
    </source>
</evidence>
<comment type="subunit">
    <text evidence="5">Part of the 30S ribosomal subunit. Contacts proteins S5 and S12.</text>
</comment>
<dbReference type="InterPro" id="IPR000630">
    <property type="entry name" value="Ribosomal_uS8"/>
</dbReference>
<dbReference type="InterPro" id="IPR035987">
    <property type="entry name" value="Ribosomal_uS8_sf"/>
</dbReference>
<evidence type="ECO:0000256" key="3">
    <source>
        <dbReference type="ARBA" id="ARBA00023274"/>
    </source>
</evidence>
<organism evidence="7 8">
    <name type="scientific">Candidatus Buchananbacteria bacterium RIFCSPHIGHO2_01_FULL_39_8</name>
    <dbReference type="NCBI Taxonomy" id="1797533"/>
    <lineage>
        <taxon>Bacteria</taxon>
        <taxon>Candidatus Buchananiibacteriota</taxon>
    </lineage>
</organism>
<name>A0A1G1Y044_9BACT</name>
<comment type="similarity">
    <text evidence="1 5 6">Belongs to the universal ribosomal protein uS8 family.</text>
</comment>
<dbReference type="GO" id="GO:0005737">
    <property type="term" value="C:cytoplasm"/>
    <property type="evidence" value="ECO:0007669"/>
    <property type="project" value="UniProtKB-ARBA"/>
</dbReference>
<evidence type="ECO:0000256" key="6">
    <source>
        <dbReference type="RuleBase" id="RU003660"/>
    </source>
</evidence>
<dbReference type="FunFam" id="3.30.1490.10:FF:000001">
    <property type="entry name" value="30S ribosomal protein S8"/>
    <property type="match status" value="1"/>
</dbReference>
<accession>A0A1G1Y044</accession>
<dbReference type="Gene3D" id="3.30.1370.30">
    <property type="match status" value="1"/>
</dbReference>
<keyword evidence="2 5" id="KW-0689">Ribosomal protein</keyword>
<dbReference type="PROSITE" id="PS00053">
    <property type="entry name" value="RIBOSOMAL_S8"/>
    <property type="match status" value="1"/>
</dbReference>
<dbReference type="GO" id="GO:0005840">
    <property type="term" value="C:ribosome"/>
    <property type="evidence" value="ECO:0007669"/>
    <property type="project" value="UniProtKB-KW"/>
</dbReference>
<evidence type="ECO:0000256" key="2">
    <source>
        <dbReference type="ARBA" id="ARBA00022980"/>
    </source>
</evidence>
<evidence type="ECO:0000256" key="5">
    <source>
        <dbReference type="HAMAP-Rule" id="MF_01302"/>
    </source>
</evidence>
<keyword evidence="3 5" id="KW-0687">Ribonucleoprotein</keyword>
<dbReference type="AlphaFoldDB" id="A0A1G1Y044"/>
<comment type="caution">
    <text evidence="7">The sequence shown here is derived from an EMBL/GenBank/DDBJ whole genome shotgun (WGS) entry which is preliminary data.</text>
</comment>
<dbReference type="GO" id="GO:0006412">
    <property type="term" value="P:translation"/>
    <property type="evidence" value="ECO:0007669"/>
    <property type="project" value="UniProtKB-UniRule"/>
</dbReference>
<dbReference type="NCBIfam" id="NF001109">
    <property type="entry name" value="PRK00136.1"/>
    <property type="match status" value="1"/>
</dbReference>
<proteinExistence type="inferred from homology"/>
<sequence length="134" mass="14741">MTDPIADMLTRIRNALAVQKPEVVLPFSKVKMGLAEIMQKESFVKKVEKIEGNGKDSKFDQIRIVLKYLGPKEPAITNLKKVSKPGRRVYAGKDELPVVLNNLGIAVISTSKGLMTNKEAKKAGLGGEIICEIY</sequence>
<evidence type="ECO:0000256" key="4">
    <source>
        <dbReference type="ARBA" id="ARBA00035258"/>
    </source>
</evidence>